<dbReference type="GO" id="GO:1990189">
    <property type="term" value="F:protein N-terminal-serine acetyltransferase activity"/>
    <property type="evidence" value="ECO:0007669"/>
    <property type="project" value="TreeGrafter"/>
</dbReference>
<dbReference type="PROSITE" id="PS51186">
    <property type="entry name" value="GNAT"/>
    <property type="match status" value="2"/>
</dbReference>
<evidence type="ECO:0000313" key="2">
    <source>
        <dbReference type="EMBL" id="KAA9394705.1"/>
    </source>
</evidence>
<dbReference type="GO" id="GO:0008999">
    <property type="term" value="F:protein-N-terminal-alanine acetyltransferase activity"/>
    <property type="evidence" value="ECO:0007669"/>
    <property type="project" value="TreeGrafter"/>
</dbReference>
<gene>
    <name evidence="2" type="ORF">FCK90_05925</name>
</gene>
<evidence type="ECO:0000313" key="3">
    <source>
        <dbReference type="Proteomes" id="UP000325957"/>
    </source>
</evidence>
<sequence>MLDSRLLPLRRRRASLRAMRPEDANGYASGAADPAVREYAHLPEPGYTEASVITLIQGEIHEGLERGDLAVLTIADPGTDAFAGSLVLFGASAGSVEVGFWVHPDHRGRGVASEALALAVEFARRSGFTRLTARSVPGNQASQLVLDRSGFVQDMPANGTAPSGRTVALVHHHREIGPLLPLPLKTGRLRLRLHEHADARALQRIYSRPDVTRYLLDDPWTEADAGRNVEERMAKTGLDDTSGALALVVEHEGTVVGDVQLWLTDTERGLAEIGWVLDPAHGGRGLATEAVRAVLELAFDRFGLHRVAAQMDARNAASARLARRAGMQLEGHLRQDWWSKGEWTDTLVFGALSTDSPAVDD</sequence>
<dbReference type="InterPro" id="IPR000182">
    <property type="entry name" value="GNAT_dom"/>
</dbReference>
<dbReference type="SUPFAM" id="SSF55729">
    <property type="entry name" value="Acyl-CoA N-acyltransferases (Nat)"/>
    <property type="match status" value="2"/>
</dbReference>
<dbReference type="Gene3D" id="3.40.630.30">
    <property type="match status" value="2"/>
</dbReference>
<dbReference type="RefSeq" id="WP_158033376.1">
    <property type="nucleotide sequence ID" value="NZ_ML708614.1"/>
</dbReference>
<dbReference type="OrthoDB" id="9132139at2"/>
<dbReference type="CDD" id="cd04301">
    <property type="entry name" value="NAT_SF"/>
    <property type="match status" value="2"/>
</dbReference>
<dbReference type="AlphaFoldDB" id="A0A5J5L0I7"/>
<dbReference type="InterPro" id="IPR051908">
    <property type="entry name" value="Ribosomal_N-acetyltransferase"/>
</dbReference>
<dbReference type="Proteomes" id="UP000325957">
    <property type="component" value="Unassembled WGS sequence"/>
</dbReference>
<feature type="domain" description="N-acetyltransferase" evidence="1">
    <location>
        <begin position="14"/>
        <end position="183"/>
    </location>
</feature>
<organism evidence="2 3">
    <name type="scientific">Kocuria coralli</name>
    <dbReference type="NCBI Taxonomy" id="1461025"/>
    <lineage>
        <taxon>Bacteria</taxon>
        <taxon>Bacillati</taxon>
        <taxon>Actinomycetota</taxon>
        <taxon>Actinomycetes</taxon>
        <taxon>Micrococcales</taxon>
        <taxon>Micrococcaceae</taxon>
        <taxon>Kocuria</taxon>
    </lineage>
</organism>
<evidence type="ECO:0000259" key="1">
    <source>
        <dbReference type="PROSITE" id="PS51186"/>
    </source>
</evidence>
<comment type="caution">
    <text evidence="2">The sequence shown here is derived from an EMBL/GenBank/DDBJ whole genome shotgun (WGS) entry which is preliminary data.</text>
</comment>
<keyword evidence="2" id="KW-0808">Transferase</keyword>
<dbReference type="PANTHER" id="PTHR43441:SF11">
    <property type="entry name" value="RIBOSOMAL-PROTEIN-SERINE ACETYLTRANSFERASE"/>
    <property type="match status" value="1"/>
</dbReference>
<dbReference type="PANTHER" id="PTHR43441">
    <property type="entry name" value="RIBOSOMAL-PROTEIN-SERINE ACETYLTRANSFERASE"/>
    <property type="match status" value="1"/>
</dbReference>
<keyword evidence="3" id="KW-1185">Reference proteome</keyword>
<reference evidence="2 3" key="1">
    <citation type="submission" date="2019-05" db="EMBL/GenBank/DDBJ databases">
        <title>Kocuria coralli sp. nov., a novel actinobacterium isolated from coral reef seawater.</title>
        <authorList>
            <person name="Li J."/>
        </authorList>
    </citation>
    <scope>NUCLEOTIDE SEQUENCE [LARGE SCALE GENOMIC DNA]</scope>
    <source>
        <strain evidence="2 3">SCSIO 13007</strain>
    </source>
</reference>
<dbReference type="InterPro" id="IPR016181">
    <property type="entry name" value="Acyl_CoA_acyltransferase"/>
</dbReference>
<dbReference type="EMBL" id="SZWF01000005">
    <property type="protein sequence ID" value="KAA9394705.1"/>
    <property type="molecule type" value="Genomic_DNA"/>
</dbReference>
<name>A0A5J5L0I7_9MICC</name>
<dbReference type="Pfam" id="PF13302">
    <property type="entry name" value="Acetyltransf_3"/>
    <property type="match status" value="2"/>
</dbReference>
<protein>
    <submittedName>
        <fullName evidence="2">GNAT N-acetyltransferase</fullName>
    </submittedName>
</protein>
<proteinExistence type="predicted"/>
<accession>A0A5J5L0I7</accession>
<feature type="domain" description="N-acetyltransferase" evidence="1">
    <location>
        <begin position="189"/>
        <end position="348"/>
    </location>
</feature>
<dbReference type="GO" id="GO:0005737">
    <property type="term" value="C:cytoplasm"/>
    <property type="evidence" value="ECO:0007669"/>
    <property type="project" value="TreeGrafter"/>
</dbReference>